<dbReference type="OrthoDB" id="8551997at2759"/>
<feature type="region of interest" description="Disordered" evidence="1">
    <location>
        <begin position="558"/>
        <end position="586"/>
    </location>
</feature>
<evidence type="ECO:0000313" key="2">
    <source>
        <dbReference type="EMBL" id="KAJ8346575.1"/>
    </source>
</evidence>
<dbReference type="PANTHER" id="PTHR46880:SF5">
    <property type="entry name" value="DUF4371 DOMAIN-CONTAINING PROTEIN"/>
    <property type="match status" value="1"/>
</dbReference>
<dbReference type="Proteomes" id="UP001152622">
    <property type="component" value="Chromosome 11"/>
</dbReference>
<evidence type="ECO:0008006" key="4">
    <source>
        <dbReference type="Google" id="ProtNLM"/>
    </source>
</evidence>
<keyword evidence="3" id="KW-1185">Reference proteome</keyword>
<evidence type="ECO:0000256" key="1">
    <source>
        <dbReference type="SAM" id="MobiDB-lite"/>
    </source>
</evidence>
<comment type="caution">
    <text evidence="2">The sequence shown here is derived from an EMBL/GenBank/DDBJ whole genome shotgun (WGS) entry which is preliminary data.</text>
</comment>
<feature type="compositionally biased region" description="Acidic residues" evidence="1">
    <location>
        <begin position="574"/>
        <end position="586"/>
    </location>
</feature>
<dbReference type="PANTHER" id="PTHR46880">
    <property type="entry name" value="RAS-ASSOCIATING DOMAIN-CONTAINING PROTEIN"/>
    <property type="match status" value="1"/>
</dbReference>
<reference evidence="2" key="1">
    <citation type="journal article" date="2023" name="Science">
        <title>Genome structures resolve the early diversification of teleost fishes.</title>
        <authorList>
            <person name="Parey E."/>
            <person name="Louis A."/>
            <person name="Montfort J."/>
            <person name="Bouchez O."/>
            <person name="Roques C."/>
            <person name="Iampietro C."/>
            <person name="Lluch J."/>
            <person name="Castinel A."/>
            <person name="Donnadieu C."/>
            <person name="Desvignes T."/>
            <person name="Floi Bucao C."/>
            <person name="Jouanno E."/>
            <person name="Wen M."/>
            <person name="Mejri S."/>
            <person name="Dirks R."/>
            <person name="Jansen H."/>
            <person name="Henkel C."/>
            <person name="Chen W.J."/>
            <person name="Zahm M."/>
            <person name="Cabau C."/>
            <person name="Klopp C."/>
            <person name="Thompson A.W."/>
            <person name="Robinson-Rechavi M."/>
            <person name="Braasch I."/>
            <person name="Lecointre G."/>
            <person name="Bobe J."/>
            <person name="Postlethwait J.H."/>
            <person name="Berthelot C."/>
            <person name="Roest Crollius H."/>
            <person name="Guiguen Y."/>
        </authorList>
    </citation>
    <scope>NUCLEOTIDE SEQUENCE</scope>
    <source>
        <strain evidence="2">WJC10195</strain>
    </source>
</reference>
<proteinExistence type="predicted"/>
<accession>A0A9Q1EWW7</accession>
<dbReference type="SUPFAM" id="SSF53098">
    <property type="entry name" value="Ribonuclease H-like"/>
    <property type="match status" value="1"/>
</dbReference>
<dbReference type="InterPro" id="IPR012337">
    <property type="entry name" value="RNaseH-like_sf"/>
</dbReference>
<evidence type="ECO:0000313" key="3">
    <source>
        <dbReference type="Proteomes" id="UP001152622"/>
    </source>
</evidence>
<organism evidence="2 3">
    <name type="scientific">Synaphobranchus kaupii</name>
    <name type="common">Kaup's arrowtooth eel</name>
    <dbReference type="NCBI Taxonomy" id="118154"/>
    <lineage>
        <taxon>Eukaryota</taxon>
        <taxon>Metazoa</taxon>
        <taxon>Chordata</taxon>
        <taxon>Craniata</taxon>
        <taxon>Vertebrata</taxon>
        <taxon>Euteleostomi</taxon>
        <taxon>Actinopterygii</taxon>
        <taxon>Neopterygii</taxon>
        <taxon>Teleostei</taxon>
        <taxon>Anguilliformes</taxon>
        <taxon>Synaphobranchidae</taxon>
        <taxon>Synaphobranchus</taxon>
    </lineage>
</organism>
<dbReference type="EMBL" id="JAINUF010000011">
    <property type="protein sequence ID" value="KAJ8346575.1"/>
    <property type="molecule type" value="Genomic_DNA"/>
</dbReference>
<protein>
    <recommendedName>
        <fullName evidence="4">Zinc finger protein 862-like</fullName>
    </recommendedName>
</protein>
<dbReference type="AlphaFoldDB" id="A0A9Q1EWW7"/>
<gene>
    <name evidence="2" type="ORF">SKAU_G00279760</name>
</gene>
<name>A0A9Q1EWW7_SYNKA</name>
<sequence length="586" mass="66644">MDVGFEIQMENMFHTAYFVVKKDKSFSDFPDLVELNRRTGSNMPKSYLSDKACARFIVDIYDGEMEKLLANLKKARFISIMIDGATDVGNLENEIIYIKFFDKEKGVVQSFFGIEDVKHANADGIIAAVDSVFQQAGMENWRDCVVFLCADGAAVNMGRKNAVAAKLKENIEHLLAIHCVAHRLELGMVDSIKDDAQLKKLQEVLQFLYQQYHYSPKALRELRMLAQALEEKVLKPTNPRGARWLPYIHKATKILCTSYAVFVAHFEDQISPERTPQPSAAVLGRAKNILKYLKCHKNVQFMHFMCDTLDLLKTMSLQFQQNDLIPGEAVEYLEVCVSGLTELSLQPGEQHAKMLTDAEAGVFKGVELSNVSEGTLDSERKRITNTLITHIESRLGDLSTQSLVAKFHALDHHNWPSGEDFILHGQLDVEALCRHYQAILQREWTSSSEVMAEYRLCKVWAKNRKGPLRETLQEILQRDDLMKKYKGLSILAQIYLSASRPATAACERGFSCMKRVKNDWRSSLATSQLNRLMFLSIEGPSLETFDAKRAVLRWWGSGPRSRKPGFTSRVNQPTEDEMEEELIELE</sequence>